<organism evidence="1 5">
    <name type="scientific">Vibrio cholerae</name>
    <dbReference type="NCBI Taxonomy" id="666"/>
    <lineage>
        <taxon>Bacteria</taxon>
        <taxon>Pseudomonadati</taxon>
        <taxon>Pseudomonadota</taxon>
        <taxon>Gammaproteobacteria</taxon>
        <taxon>Vibrionales</taxon>
        <taxon>Vibrionaceae</taxon>
        <taxon>Vibrio</taxon>
    </lineage>
</organism>
<sequence length="83" mass="9527">MTVDVSGQLFDIIPFFRIDRNGDIAFAFVFQSDGQIGFTRFHAPVFVFTVSRLIGFTSHQSVIAAHIFDVKHYRFTVIRTNLE</sequence>
<dbReference type="Proteomes" id="UP000044806">
    <property type="component" value="Unassembled WGS sequence"/>
</dbReference>
<accession>A0A655VPT1</accession>
<evidence type="ECO:0000313" key="1">
    <source>
        <dbReference type="EMBL" id="CRZ91782.1"/>
    </source>
</evidence>
<dbReference type="Proteomes" id="UP000041770">
    <property type="component" value="Unassembled WGS sequence"/>
</dbReference>
<reference evidence="4 5" key="1">
    <citation type="submission" date="2015-07" db="EMBL/GenBank/DDBJ databases">
        <authorList>
            <consortium name="Pathogen Informatics"/>
        </authorList>
    </citation>
    <scope>NUCLEOTIDE SEQUENCE [LARGE SCALE GENOMIC DNA]</scope>
    <source>
        <strain evidence="3 4">A316</strain>
        <strain evidence="2 6">A325</strain>
        <strain evidence="1 5">A51</strain>
    </source>
</reference>
<dbReference type="Proteomes" id="UP000046067">
    <property type="component" value="Unassembled WGS sequence"/>
</dbReference>
<protein>
    <submittedName>
        <fullName evidence="1">Uncharacterized protein</fullName>
    </submittedName>
</protein>
<dbReference type="EMBL" id="CWQJ01000024">
    <property type="protein sequence ID" value="CSC62133.1"/>
    <property type="molecule type" value="Genomic_DNA"/>
</dbReference>
<evidence type="ECO:0000313" key="2">
    <source>
        <dbReference type="EMBL" id="CSC62133.1"/>
    </source>
</evidence>
<proteinExistence type="predicted"/>
<dbReference type="EMBL" id="CWOW01000002">
    <property type="protein sequence ID" value="CRZ91782.1"/>
    <property type="molecule type" value="Genomic_DNA"/>
</dbReference>
<evidence type="ECO:0000313" key="5">
    <source>
        <dbReference type="Proteomes" id="UP000044806"/>
    </source>
</evidence>
<evidence type="ECO:0000313" key="3">
    <source>
        <dbReference type="EMBL" id="CSD09302.1"/>
    </source>
</evidence>
<gene>
    <name evidence="1" type="ORF">ERS013165_00498</name>
    <name evidence="3" type="ORF">ERS013200_03149</name>
    <name evidence="2" type="ORF">ERS013201_03085</name>
</gene>
<dbReference type="EMBL" id="CWQY01000026">
    <property type="protein sequence ID" value="CSD09302.1"/>
    <property type="molecule type" value="Genomic_DNA"/>
</dbReference>
<evidence type="ECO:0000313" key="6">
    <source>
        <dbReference type="Proteomes" id="UP000046067"/>
    </source>
</evidence>
<dbReference type="AlphaFoldDB" id="A0A655VPT1"/>
<name>A0A655VPT1_VIBCL</name>
<evidence type="ECO:0000313" key="4">
    <source>
        <dbReference type="Proteomes" id="UP000041770"/>
    </source>
</evidence>